<keyword evidence="8 9" id="KW-0472">Membrane</keyword>
<evidence type="ECO:0000256" key="8">
    <source>
        <dbReference type="ARBA" id="ARBA00023136"/>
    </source>
</evidence>
<evidence type="ECO:0000256" key="5">
    <source>
        <dbReference type="ARBA" id="ARBA00022597"/>
    </source>
</evidence>
<feature type="transmembrane region" description="Helical" evidence="9">
    <location>
        <begin position="226"/>
        <end position="244"/>
    </location>
</feature>
<keyword evidence="12" id="KW-1185">Reference proteome</keyword>
<dbReference type="CDD" id="cd17471">
    <property type="entry name" value="MFS_Set"/>
    <property type="match status" value="1"/>
</dbReference>
<dbReference type="Gene3D" id="1.20.1250.20">
    <property type="entry name" value="MFS general substrate transporter like domains"/>
    <property type="match status" value="2"/>
</dbReference>
<dbReference type="OrthoDB" id="7337792at2"/>
<feature type="transmembrane region" description="Helical" evidence="9">
    <location>
        <begin position="291"/>
        <end position="310"/>
    </location>
</feature>
<dbReference type="InterPro" id="IPR011701">
    <property type="entry name" value="MFS"/>
</dbReference>
<evidence type="ECO:0000256" key="6">
    <source>
        <dbReference type="ARBA" id="ARBA00022692"/>
    </source>
</evidence>
<comment type="subcellular location">
    <subcellularLocation>
        <location evidence="1">Cell membrane</location>
        <topology evidence="1">Multi-pass membrane protein</topology>
    </subcellularLocation>
</comment>
<keyword evidence="6 9" id="KW-0812">Transmembrane</keyword>
<sequence length="416" mass="45622">MSKIIGMKEKLIFVWKIPSFPVLFLCNFIFGLSTSFFAPFSSLFGIDEVGMSNIGFGIFMTIMALGGVVISTIIAKKSDSDISRKKILIYASLMGMIGYGCFAYVRDYYLLAIVAFLLLGSAAATVPQLWAYAREALQNADVPNEETPFIMNVFRMFFALSWTVGPALAAWFVVIIGFKGLFLFVAAGYAIGLFVILFFLKDVPKATYENKQNRVGITEYVKKPHIFGNLAAALLLAAATSIHTLNAPQFVTKVLGGTEFDVGLIFSVPPIFEVPMMIAVGVLATKLDNGLLIRIGFAIALVYFALFFFVTEPWQIYPLQILSAAQVSITSGIAISYFQNFIPHAQGTATTLYMNSTQIGNTVGFLLFGFLAEAMNYGNVIIIYILFAAVALFCLILFGRQKGVKLEAVEVRGEKV</sequence>
<feature type="transmembrane region" description="Helical" evidence="9">
    <location>
        <begin position="181"/>
        <end position="200"/>
    </location>
</feature>
<dbReference type="SUPFAM" id="SSF103473">
    <property type="entry name" value="MFS general substrate transporter"/>
    <property type="match status" value="1"/>
</dbReference>
<dbReference type="GO" id="GO:0022857">
    <property type="term" value="F:transmembrane transporter activity"/>
    <property type="evidence" value="ECO:0007669"/>
    <property type="project" value="InterPro"/>
</dbReference>
<keyword evidence="3" id="KW-0813">Transport</keyword>
<dbReference type="PROSITE" id="PS50850">
    <property type="entry name" value="MFS"/>
    <property type="match status" value="1"/>
</dbReference>
<dbReference type="InterPro" id="IPR036259">
    <property type="entry name" value="MFS_trans_sf"/>
</dbReference>
<feature type="transmembrane region" description="Helical" evidence="9">
    <location>
        <begin position="316"/>
        <end position="338"/>
    </location>
</feature>
<protein>
    <recommendedName>
        <fullName evidence="10">Major facilitator superfamily (MFS) profile domain-containing protein</fullName>
    </recommendedName>
</protein>
<evidence type="ECO:0000313" key="12">
    <source>
        <dbReference type="Proteomes" id="UP000233375"/>
    </source>
</evidence>
<proteinExistence type="inferred from homology"/>
<accession>A0A2N0Z511</accession>
<evidence type="ECO:0000313" key="11">
    <source>
        <dbReference type="EMBL" id="PKG24590.1"/>
    </source>
</evidence>
<feature type="domain" description="Major facilitator superfamily (MFS) profile" evidence="10">
    <location>
        <begin position="19"/>
        <end position="403"/>
    </location>
</feature>
<gene>
    <name evidence="11" type="ORF">CWS01_04825</name>
</gene>
<evidence type="ECO:0000256" key="9">
    <source>
        <dbReference type="SAM" id="Phobius"/>
    </source>
</evidence>
<feature type="transmembrane region" description="Helical" evidence="9">
    <location>
        <begin position="87"/>
        <end position="105"/>
    </location>
</feature>
<name>A0A2N0Z511_9BACI</name>
<feature type="transmembrane region" description="Helical" evidence="9">
    <location>
        <begin position="377"/>
        <end position="398"/>
    </location>
</feature>
<evidence type="ECO:0000256" key="4">
    <source>
        <dbReference type="ARBA" id="ARBA00022475"/>
    </source>
</evidence>
<keyword evidence="7 9" id="KW-1133">Transmembrane helix</keyword>
<comment type="caution">
    <text evidence="11">The sequence shown here is derived from an EMBL/GenBank/DDBJ whole genome shotgun (WGS) entry which is preliminary data.</text>
</comment>
<comment type="similarity">
    <text evidence="2">Belongs to the major facilitator superfamily. Set transporter family.</text>
</comment>
<dbReference type="InterPro" id="IPR020846">
    <property type="entry name" value="MFS_dom"/>
</dbReference>
<evidence type="ECO:0000256" key="3">
    <source>
        <dbReference type="ARBA" id="ARBA00022448"/>
    </source>
</evidence>
<dbReference type="AlphaFoldDB" id="A0A2N0Z511"/>
<feature type="transmembrane region" description="Helical" evidence="9">
    <location>
        <begin position="20"/>
        <end position="42"/>
    </location>
</feature>
<feature type="transmembrane region" description="Helical" evidence="9">
    <location>
        <begin position="111"/>
        <end position="132"/>
    </location>
</feature>
<dbReference type="EMBL" id="PISE01000011">
    <property type="protein sequence ID" value="PKG24590.1"/>
    <property type="molecule type" value="Genomic_DNA"/>
</dbReference>
<evidence type="ECO:0000256" key="7">
    <source>
        <dbReference type="ARBA" id="ARBA00022989"/>
    </source>
</evidence>
<dbReference type="Pfam" id="PF07690">
    <property type="entry name" value="MFS_1"/>
    <property type="match status" value="1"/>
</dbReference>
<feature type="transmembrane region" description="Helical" evidence="9">
    <location>
        <begin position="264"/>
        <end position="284"/>
    </location>
</feature>
<evidence type="ECO:0000259" key="10">
    <source>
        <dbReference type="PROSITE" id="PS50850"/>
    </source>
</evidence>
<feature type="transmembrane region" description="Helical" evidence="9">
    <location>
        <begin position="350"/>
        <end position="371"/>
    </location>
</feature>
<feature type="transmembrane region" description="Helical" evidence="9">
    <location>
        <begin position="54"/>
        <end position="75"/>
    </location>
</feature>
<organism evidence="11 12">
    <name type="scientific">Niallia nealsonii</name>
    <dbReference type="NCBI Taxonomy" id="115979"/>
    <lineage>
        <taxon>Bacteria</taxon>
        <taxon>Bacillati</taxon>
        <taxon>Bacillota</taxon>
        <taxon>Bacilli</taxon>
        <taxon>Bacillales</taxon>
        <taxon>Bacillaceae</taxon>
        <taxon>Niallia</taxon>
    </lineage>
</organism>
<dbReference type="RefSeq" id="WP_101175921.1">
    <property type="nucleotide sequence ID" value="NZ_PISE01000011.1"/>
</dbReference>
<feature type="transmembrane region" description="Helical" evidence="9">
    <location>
        <begin position="153"/>
        <end position="175"/>
    </location>
</feature>
<dbReference type="GO" id="GO:0005886">
    <property type="term" value="C:plasma membrane"/>
    <property type="evidence" value="ECO:0007669"/>
    <property type="project" value="UniProtKB-SubCell"/>
</dbReference>
<keyword evidence="5" id="KW-0762">Sugar transport</keyword>
<keyword evidence="4" id="KW-1003">Cell membrane</keyword>
<evidence type="ECO:0000256" key="2">
    <source>
        <dbReference type="ARBA" id="ARBA00006523"/>
    </source>
</evidence>
<dbReference type="Proteomes" id="UP000233375">
    <property type="component" value="Unassembled WGS sequence"/>
</dbReference>
<dbReference type="PANTHER" id="PTHR23535:SF2">
    <property type="entry name" value="SUGAR EFFLUX TRANSPORTER A-RELATED"/>
    <property type="match status" value="1"/>
</dbReference>
<reference evidence="11 12" key="1">
    <citation type="journal article" date="2003" name="Int. J. Syst. Evol. Microbiol.">
        <title>Bacillus nealsonii sp. nov., isolated from a spacecraft-assembly facility, whose spores are gamma-radiation resistant.</title>
        <authorList>
            <person name="Venkateswaran K."/>
            <person name="Kempf M."/>
            <person name="Chen F."/>
            <person name="Satomi M."/>
            <person name="Nicholson W."/>
            <person name="Kern R."/>
        </authorList>
    </citation>
    <scope>NUCLEOTIDE SEQUENCE [LARGE SCALE GENOMIC DNA]</scope>
    <source>
        <strain evidence="11 12">FO-92</strain>
    </source>
</reference>
<evidence type="ECO:0000256" key="1">
    <source>
        <dbReference type="ARBA" id="ARBA00004651"/>
    </source>
</evidence>
<dbReference type="PANTHER" id="PTHR23535">
    <property type="entry name" value="SUGAR EFFLUX TRANSPORTER A-RELATED"/>
    <property type="match status" value="1"/>
</dbReference>